<dbReference type="PANTHER" id="PTHR32305">
    <property type="match status" value="1"/>
</dbReference>
<name>A0A2K8MAT5_9SPHN</name>
<gene>
    <name evidence="4" type="ORF">CVN68_02270</name>
</gene>
<protein>
    <recommendedName>
        <fullName evidence="3">Teneurin-like YD-shell domain-containing protein</fullName>
    </recommendedName>
</protein>
<dbReference type="InterPro" id="IPR022385">
    <property type="entry name" value="Rhs_assc_core"/>
</dbReference>
<feature type="region of interest" description="Disordered" evidence="2">
    <location>
        <begin position="1452"/>
        <end position="1489"/>
    </location>
</feature>
<dbReference type="InterPro" id="IPR031325">
    <property type="entry name" value="RHS_repeat"/>
</dbReference>
<dbReference type="InterPro" id="IPR050708">
    <property type="entry name" value="T6SS_VgrG/RHS"/>
</dbReference>
<dbReference type="NCBIfam" id="TIGR03696">
    <property type="entry name" value="Rhs_assc_core"/>
    <property type="match status" value="1"/>
</dbReference>
<reference evidence="4 5" key="1">
    <citation type="submission" date="2017-11" db="EMBL/GenBank/DDBJ databases">
        <title>Complete genome sequence of Sphingomonas sp. Strain Cra20, a psychrotolerant potential plant growth promoting rhizobacteria.</title>
        <authorList>
            <person name="Luo Y."/>
        </authorList>
    </citation>
    <scope>NUCLEOTIDE SEQUENCE [LARGE SCALE GENOMIC DNA]</scope>
    <source>
        <strain evidence="4 5">Cra20</strain>
    </source>
</reference>
<sequence>MIAGCAHVQIKSPNERHGIATALSVGPVARLLNYAVRRRSSQTHDVGTYTASWRRIRGLRPAAAILSVFISLSPIPALSQETSAEEIPVISHQPDSNGVDLAFGTYSTPSPFDINVPAAGNLTDRAAFNGRRMTHSLKVYLFDRYYTSTGGDPAGETETRDVRLHVSGEDKLFKCTGTVHCTQTSKLDGSILYRNTSNKYTYQDKSGVKYDFFLPYTFRNDLPCEDGEIYCTIHGSDAFVSTITYPSGEKLSFSPYSSVSNVAGGVSVVDTVSSNLGYAISFTYTLPSSYVPFNNPGFNWLNSIPGDRSVVTSMRKGGNGLRSVSTSVVMSGAHNADVNITQQDDISRNYQLKLHANATVTCNNVVDYTGYLPIKTVSPAGVTTDISYAYVGAGTPYSYLSVGNRWPVSSVTRNGRVWNYTWGTLPGSASNAQDPAGGTRSVKANGKYIDEGGAIGCPPPANSVNIDSSSDPLSRQTQFAYDPITDLQTQATLPATNGFSYQYDTRGNITKVTRSGPAASGISQTVFEAGFDAACTNPVTCNKPNWTKDANGNQTDYIYDQVHSGVLTLTLPADASGIRPQKRYTYAAYDTGDGLLYRETEVSSCATGNSCLGTAAETKAVTAYWGGTLLPSTVTQSAGDGSVSSATGYGYDDAGHPIQITDARGNVTYRRYDGVGRPIGEIKPPSSDGTRQARRIGYNGDDQVLTEDKGTVTDVTDTAWAAFSLWQRSENSYDASGLQVKTVVSDGSGVVRAVTQYSYDAAGRLECTAQRMNPLAFASLPSSACSLGSAGDQGPDRITKNVYDAAGQLVQIRKAVGTSIEQAYTTYSYTPNGKHEYVVDANGNKARLVYDGYDRQTQLQFPSATPPSAYDFSTQANALATSGAVDANNREEYAYDANDKRTSLTKRDGRMISYVYDALNRLSSKSYPNGGARAVYYQYDLRGLQTAARFDGPTGSDAVTNNYDALGRRILSTTSMEGMSWALAFQYDANGQRTRITHPDGVYIEYNRDPLGRVDSINANGSSSLIQMQYSSQGQLSSIKRALTGGIWGAPTSYTYDGIGKLEILSHDVSGTYDVSYSFGHNAAGQIVSQTRDNDSYAYAGYLAVNRNYVKNGLNQYTSAGPATFTYDTNGNLTSDGTNSFTYDAENRMITASGGWTLTYDPLGRLWQNSQGGTSGSRMLWDGDELVDEYSFLGQHFSRQVHGEGPDDPLVQFNGAGLSSPIFNFADHQGSIIAQADAGGNVLRTLKYDEHGVQTGNEGRFQYTGQIWLPLGMYYYKARMYSATLGRFMQTDPVGYEDQMNLYAYVANDPINTIDPSGETGYYVSRAAGGTRGRADHAFIVVADYPGGPIKAIFSYSDIDGSLKSSWNDTSRDSTLRADVAVWNSLDTPKQQEIGATFNIIDATDQSLVASGNAVNRTLQSGEVGYSALPALTPSGCNSNCAAAAVANIAKEDNDDPSDHPAPANSRWAPGRAQSDRIEDRIKPKREGY</sequence>
<evidence type="ECO:0000256" key="2">
    <source>
        <dbReference type="SAM" id="MobiDB-lite"/>
    </source>
</evidence>
<evidence type="ECO:0000313" key="5">
    <source>
        <dbReference type="Proteomes" id="UP000229081"/>
    </source>
</evidence>
<dbReference type="Pfam" id="PF05593">
    <property type="entry name" value="RHS_repeat"/>
    <property type="match status" value="3"/>
</dbReference>
<feature type="compositionally biased region" description="Basic and acidic residues" evidence="2">
    <location>
        <begin position="1474"/>
        <end position="1489"/>
    </location>
</feature>
<dbReference type="InterPro" id="IPR006530">
    <property type="entry name" value="YD"/>
</dbReference>
<evidence type="ECO:0000256" key="1">
    <source>
        <dbReference type="ARBA" id="ARBA00022737"/>
    </source>
</evidence>
<proteinExistence type="predicted"/>
<dbReference type="Pfam" id="PF25023">
    <property type="entry name" value="TEN_YD-shell"/>
    <property type="match status" value="1"/>
</dbReference>
<dbReference type="EMBL" id="CP024923">
    <property type="protein sequence ID" value="ATY30957.1"/>
    <property type="molecule type" value="Genomic_DNA"/>
</dbReference>
<evidence type="ECO:0000313" key="4">
    <source>
        <dbReference type="EMBL" id="ATY30957.1"/>
    </source>
</evidence>
<dbReference type="Gene3D" id="2.180.10.10">
    <property type="entry name" value="RHS repeat-associated core"/>
    <property type="match status" value="2"/>
</dbReference>
<evidence type="ECO:0000259" key="3">
    <source>
        <dbReference type="Pfam" id="PF25023"/>
    </source>
</evidence>
<dbReference type="KEGG" id="sphc:CVN68_02270"/>
<feature type="region of interest" description="Disordered" evidence="2">
    <location>
        <begin position="676"/>
        <end position="701"/>
    </location>
</feature>
<keyword evidence="5" id="KW-1185">Reference proteome</keyword>
<organism evidence="4 5">
    <name type="scientific">Sphingomonas psychrotolerans</name>
    <dbReference type="NCBI Taxonomy" id="1327635"/>
    <lineage>
        <taxon>Bacteria</taxon>
        <taxon>Pseudomonadati</taxon>
        <taxon>Pseudomonadota</taxon>
        <taxon>Alphaproteobacteria</taxon>
        <taxon>Sphingomonadales</taxon>
        <taxon>Sphingomonadaceae</taxon>
        <taxon>Sphingomonas</taxon>
    </lineage>
</organism>
<dbReference type="Proteomes" id="UP000229081">
    <property type="component" value="Chromosome"/>
</dbReference>
<accession>A0A2K8MAT5</accession>
<dbReference type="InterPro" id="IPR056823">
    <property type="entry name" value="TEN-like_YD-shell"/>
</dbReference>
<feature type="domain" description="Teneurin-like YD-shell" evidence="3">
    <location>
        <begin position="1055"/>
        <end position="1170"/>
    </location>
</feature>
<keyword evidence="1" id="KW-0677">Repeat</keyword>
<dbReference type="PANTHER" id="PTHR32305:SF15">
    <property type="entry name" value="PROTEIN RHSA-RELATED"/>
    <property type="match status" value="1"/>
</dbReference>
<dbReference type="NCBIfam" id="TIGR01643">
    <property type="entry name" value="YD_repeat_2x"/>
    <property type="match status" value="2"/>
</dbReference>